<dbReference type="InterPro" id="IPR025503">
    <property type="entry name" value="DUF4391"/>
</dbReference>
<dbReference type="Pfam" id="PF14335">
    <property type="entry name" value="DUF4391"/>
    <property type="match status" value="1"/>
</dbReference>
<organism evidence="1 2">
    <name type="scientific">Ureibacillus thermosphaericus</name>
    <dbReference type="NCBI Taxonomy" id="51173"/>
    <lineage>
        <taxon>Bacteria</taxon>
        <taxon>Bacillati</taxon>
        <taxon>Bacillota</taxon>
        <taxon>Bacilli</taxon>
        <taxon>Bacillales</taxon>
        <taxon>Caryophanaceae</taxon>
        <taxon>Ureibacillus</taxon>
    </lineage>
</organism>
<dbReference type="AlphaFoldDB" id="A0A840PSW9"/>
<reference evidence="1 2" key="1">
    <citation type="submission" date="2020-08" db="EMBL/GenBank/DDBJ databases">
        <title>Genomic Encyclopedia of Type Strains, Phase IV (KMG-IV): sequencing the most valuable type-strain genomes for metagenomic binning, comparative biology and taxonomic classification.</title>
        <authorList>
            <person name="Goeker M."/>
        </authorList>
    </citation>
    <scope>NUCLEOTIDE SEQUENCE [LARGE SCALE GENOMIC DNA]</scope>
    <source>
        <strain evidence="1 2">DSM 10633</strain>
    </source>
</reference>
<evidence type="ECO:0000313" key="2">
    <source>
        <dbReference type="Proteomes" id="UP000557217"/>
    </source>
</evidence>
<evidence type="ECO:0000313" key="1">
    <source>
        <dbReference type="EMBL" id="MBB5149569.1"/>
    </source>
</evidence>
<dbReference type="Proteomes" id="UP000557217">
    <property type="component" value="Unassembled WGS sequence"/>
</dbReference>
<keyword evidence="2" id="KW-1185">Reference proteome</keyword>
<proteinExistence type="predicted"/>
<protein>
    <submittedName>
        <fullName evidence="1">ACT domain-containing protein</fullName>
    </submittedName>
</protein>
<sequence length="255" mass="30338">MREWAIEKFEIPQRTVLNRKIPKKTFFSQGDLSKKEKELFTSQIEGIYLLSVMNRQSMNISPYQSEEHHYAEVVWIYVQFRTNEHVTRIIQAIHKSIPNPVVLITESHEQEWLLSTCHKRLNKNDPTKVVMDEPLLTGWFHPNSTISSYQRLLNALKCSNQSFVNFYKFYDDLNRWIQCSPIIEWIESFPTEIEKRDLIISRVTDIYGKKSQLEELKQKQNQVLDFGTKIELHMEMKQIEENIQSLISELKELCN</sequence>
<gene>
    <name evidence="1" type="ORF">HNR36_001961</name>
</gene>
<accession>A0A840PSW9</accession>
<dbReference type="EMBL" id="JACHGZ010000023">
    <property type="protein sequence ID" value="MBB5149569.1"/>
    <property type="molecule type" value="Genomic_DNA"/>
</dbReference>
<comment type="caution">
    <text evidence="1">The sequence shown here is derived from an EMBL/GenBank/DDBJ whole genome shotgun (WGS) entry which is preliminary data.</text>
</comment>
<dbReference type="RefSeq" id="WP_168412558.1">
    <property type="nucleotide sequence ID" value="NZ_JAAXPW010000026.1"/>
</dbReference>
<name>A0A840PSW9_URETH</name>